<dbReference type="EMBL" id="CP015363">
    <property type="protein sequence ID" value="ARD85385.1"/>
    <property type="molecule type" value="Genomic_DNA"/>
</dbReference>
<reference evidence="2 4" key="2">
    <citation type="submission" date="2020-05" db="EMBL/GenBank/DDBJ databases">
        <authorList>
            <person name="Zhang R."/>
        </authorList>
    </citation>
    <scope>NUCLEOTIDE SEQUENCE [LARGE SCALE GENOMIC DNA]</scope>
    <source>
        <strain evidence="2 4">DSM 28986</strain>
    </source>
</reference>
<proteinExistence type="predicted"/>
<evidence type="ECO:0000313" key="4">
    <source>
        <dbReference type="Proteomes" id="UP000546917"/>
    </source>
</evidence>
<sequence length="105" mass="11836">MYDAWNTLCALAFTADKIEVPKSIGNPMETGLFVRSVGSPRGQIRDYRGNVDGSNLGIHVVEFLGHYEVHVDRFDPYKKPVEHLIVDSPGTLLEIPLLLRMLKKK</sequence>
<keyword evidence="3" id="KW-1185">Reference proteome</keyword>
<dbReference type="EMBL" id="JABGBP010000114">
    <property type="protein sequence ID" value="NOL59917.1"/>
    <property type="molecule type" value="Genomic_DNA"/>
</dbReference>
<dbReference type="STRING" id="74969.FAD_1536"/>
<dbReference type="Proteomes" id="UP000546917">
    <property type="component" value="Unassembled WGS sequence"/>
</dbReference>
<dbReference type="RefSeq" id="WP_081142946.1">
    <property type="nucleotide sequence ID" value="NZ_CP015363.1"/>
</dbReference>
<dbReference type="OrthoDB" id="12193at2157"/>
<dbReference type="Proteomes" id="UP000192050">
    <property type="component" value="Chromosome"/>
</dbReference>
<evidence type="ECO:0000313" key="3">
    <source>
        <dbReference type="Proteomes" id="UP000192050"/>
    </source>
</evidence>
<protein>
    <submittedName>
        <fullName evidence="1">Uncharacterized protein</fullName>
    </submittedName>
</protein>
<evidence type="ECO:0000313" key="2">
    <source>
        <dbReference type="EMBL" id="NOL59917.1"/>
    </source>
</evidence>
<dbReference type="AlphaFoldDB" id="A0A1V0N5L3"/>
<gene>
    <name evidence="1" type="ORF">FAD_1536</name>
    <name evidence="2" type="ORF">HLB00_03595</name>
</gene>
<dbReference type="GeneID" id="84218129"/>
<name>A0A1V0N5L3_9ARCH</name>
<organism evidence="1 3">
    <name type="scientific">Ferroplasma acidiphilum</name>
    <dbReference type="NCBI Taxonomy" id="74969"/>
    <lineage>
        <taxon>Archaea</taxon>
        <taxon>Methanobacteriati</taxon>
        <taxon>Thermoplasmatota</taxon>
        <taxon>Thermoplasmata</taxon>
        <taxon>Thermoplasmatales</taxon>
        <taxon>Ferroplasmaceae</taxon>
        <taxon>Ferroplasma</taxon>
    </lineage>
</organism>
<reference evidence="1 3" key="1">
    <citation type="submission" date="2011-10" db="EMBL/GenBank/DDBJ databases">
        <title>Metabolic and evolutionary patterns in the extreme acidophile Ferroplasma acidiphilum.</title>
        <authorList>
            <person name="Golyshina O.V."/>
            <person name="Kozyavkin S.A."/>
            <person name="Tatusov R.L."/>
            <person name="Slesarev A.I."/>
            <person name="Golyshin P.N."/>
        </authorList>
    </citation>
    <scope>NUCLEOTIDE SEQUENCE [LARGE SCALE GENOMIC DNA]</scope>
    <source>
        <strain evidence="1">Berkeley</strain>
        <strain evidence="3">Y</strain>
    </source>
</reference>
<accession>A0A1V0N5L3</accession>
<evidence type="ECO:0000313" key="1">
    <source>
        <dbReference type="EMBL" id="ARD85385.1"/>
    </source>
</evidence>
<dbReference type="KEGG" id="fai:FAD_1536"/>